<evidence type="ECO:0000256" key="2">
    <source>
        <dbReference type="ARBA" id="ARBA00022448"/>
    </source>
</evidence>
<evidence type="ECO:0000256" key="4">
    <source>
        <dbReference type="ARBA" id="ARBA00022989"/>
    </source>
</evidence>
<feature type="transmembrane region" description="Helical" evidence="6">
    <location>
        <begin position="38"/>
        <end position="61"/>
    </location>
</feature>
<dbReference type="CDD" id="cd06261">
    <property type="entry name" value="TM_PBP2"/>
    <property type="match status" value="1"/>
</dbReference>
<name>A0ABT7AID0_9HYPH</name>
<evidence type="ECO:0000313" key="8">
    <source>
        <dbReference type="EMBL" id="MDJ1159136.1"/>
    </source>
</evidence>
<evidence type="ECO:0000256" key="1">
    <source>
        <dbReference type="ARBA" id="ARBA00004651"/>
    </source>
</evidence>
<comment type="similarity">
    <text evidence="6">Belongs to the binding-protein-dependent transport system permease family.</text>
</comment>
<accession>A0ABT7AID0</accession>
<feature type="transmembrane region" description="Helical" evidence="6">
    <location>
        <begin position="109"/>
        <end position="128"/>
    </location>
</feature>
<sequence length="384" mass="38410">MIRNRVLATLVALGVVGALAFGFVGFAPNRLLSGRPVALWDAVSAPVLWVVAAAWLALAAASLAPPGRGRDRLALVVGLGLVLALLAGAGEAATRLAATAPSPSARTSLGAGFWLMLFAAALAAVDALQRLAAGMALRALAILLVGAGALALAASGQLSELSLAKEYANRREVFLAELLRHVALVAGAVLVAVAVGVPLGLAAQRRPRTGGIVFGALNLLQTIPSIALFGLLIGPLSWLAAAVPALQDLGVRGIGATPALVALVLYSLLPVARNTQAGLASVSPAVVEAARGMGLTPGQILLGVEVPIALPVLISGLRIVTVQAIGLAVVAALIGAGGLGTFVFQGLGQNAVDLVLLGALATILLALAADLGFQFLLGLTRRSA</sequence>
<feature type="transmembrane region" description="Helical" evidence="6">
    <location>
        <begin position="324"/>
        <end position="348"/>
    </location>
</feature>
<keyword evidence="5 6" id="KW-0472">Membrane</keyword>
<keyword evidence="9" id="KW-1185">Reference proteome</keyword>
<feature type="transmembrane region" description="Helical" evidence="6">
    <location>
        <begin position="73"/>
        <end position="89"/>
    </location>
</feature>
<dbReference type="SUPFAM" id="SSF161098">
    <property type="entry name" value="MetI-like"/>
    <property type="match status" value="1"/>
</dbReference>
<comment type="caution">
    <text evidence="8">The sequence shown here is derived from an EMBL/GenBank/DDBJ whole genome shotgun (WGS) entry which is preliminary data.</text>
</comment>
<evidence type="ECO:0000256" key="3">
    <source>
        <dbReference type="ARBA" id="ARBA00022692"/>
    </source>
</evidence>
<keyword evidence="4 6" id="KW-1133">Transmembrane helix</keyword>
<dbReference type="PROSITE" id="PS50928">
    <property type="entry name" value="ABC_TM1"/>
    <property type="match status" value="1"/>
</dbReference>
<feature type="transmembrane region" description="Helical" evidence="6">
    <location>
        <begin position="213"/>
        <end position="237"/>
    </location>
</feature>
<feature type="transmembrane region" description="Helical" evidence="6">
    <location>
        <begin position="354"/>
        <end position="379"/>
    </location>
</feature>
<evidence type="ECO:0000256" key="6">
    <source>
        <dbReference type="RuleBase" id="RU363032"/>
    </source>
</evidence>
<reference evidence="8 9" key="1">
    <citation type="submission" date="2023-05" db="EMBL/GenBank/DDBJ databases">
        <title>Chelatococcus sp. nov., a moderately thermophilic bacterium isolated from hot spring microbial mat.</title>
        <authorList>
            <person name="Hu C.-J."/>
            <person name="Li W.-J."/>
        </authorList>
    </citation>
    <scope>NUCLEOTIDE SEQUENCE [LARGE SCALE GENOMIC DNA]</scope>
    <source>
        <strain evidence="8 9">SYSU G07232</strain>
    </source>
</reference>
<dbReference type="InterPro" id="IPR000515">
    <property type="entry name" value="MetI-like"/>
</dbReference>
<dbReference type="PANTHER" id="PTHR30177:SF30">
    <property type="entry name" value="GLYCINE BETAINE UPTAKE SYSTEM PERMEASE PROTEIN YEHY"/>
    <property type="match status" value="1"/>
</dbReference>
<protein>
    <submittedName>
        <fullName evidence="8">ABC transporter permease</fullName>
    </submittedName>
</protein>
<evidence type="ECO:0000259" key="7">
    <source>
        <dbReference type="PROSITE" id="PS50928"/>
    </source>
</evidence>
<dbReference type="PANTHER" id="PTHR30177">
    <property type="entry name" value="GLYCINE BETAINE/L-PROLINE TRANSPORT SYSTEM PERMEASE PROTEIN PROW"/>
    <property type="match status" value="1"/>
</dbReference>
<keyword evidence="2 6" id="KW-0813">Transport</keyword>
<feature type="transmembrane region" description="Helical" evidence="6">
    <location>
        <begin position="178"/>
        <end position="201"/>
    </location>
</feature>
<gene>
    <name evidence="8" type="ORF">QNA08_12900</name>
</gene>
<dbReference type="Pfam" id="PF00528">
    <property type="entry name" value="BPD_transp_1"/>
    <property type="match status" value="1"/>
</dbReference>
<feature type="transmembrane region" description="Helical" evidence="6">
    <location>
        <begin position="140"/>
        <end position="158"/>
    </location>
</feature>
<feature type="transmembrane region" description="Helical" evidence="6">
    <location>
        <begin position="249"/>
        <end position="269"/>
    </location>
</feature>
<dbReference type="InterPro" id="IPR035906">
    <property type="entry name" value="MetI-like_sf"/>
</dbReference>
<dbReference type="Proteomes" id="UP001321492">
    <property type="component" value="Unassembled WGS sequence"/>
</dbReference>
<dbReference type="EMBL" id="JASJEV010000007">
    <property type="protein sequence ID" value="MDJ1159136.1"/>
    <property type="molecule type" value="Genomic_DNA"/>
</dbReference>
<dbReference type="InterPro" id="IPR051204">
    <property type="entry name" value="ABC_transp_perm/SBD"/>
</dbReference>
<keyword evidence="3 6" id="KW-0812">Transmembrane</keyword>
<dbReference type="Gene3D" id="1.10.3720.10">
    <property type="entry name" value="MetI-like"/>
    <property type="match status" value="1"/>
</dbReference>
<organism evidence="8 9">
    <name type="scientific">Chelatococcus albus</name>
    <dbReference type="NCBI Taxonomy" id="3047466"/>
    <lineage>
        <taxon>Bacteria</taxon>
        <taxon>Pseudomonadati</taxon>
        <taxon>Pseudomonadota</taxon>
        <taxon>Alphaproteobacteria</taxon>
        <taxon>Hyphomicrobiales</taxon>
        <taxon>Chelatococcaceae</taxon>
        <taxon>Chelatococcus</taxon>
    </lineage>
</organism>
<proteinExistence type="inferred from homology"/>
<comment type="subcellular location">
    <subcellularLocation>
        <location evidence="1 6">Cell membrane</location>
        <topology evidence="1 6">Multi-pass membrane protein</topology>
    </subcellularLocation>
</comment>
<evidence type="ECO:0000256" key="5">
    <source>
        <dbReference type="ARBA" id="ARBA00023136"/>
    </source>
</evidence>
<evidence type="ECO:0000313" key="9">
    <source>
        <dbReference type="Proteomes" id="UP001321492"/>
    </source>
</evidence>
<feature type="domain" description="ABC transmembrane type-1" evidence="7">
    <location>
        <begin position="178"/>
        <end position="373"/>
    </location>
</feature>
<dbReference type="RefSeq" id="WP_283741119.1">
    <property type="nucleotide sequence ID" value="NZ_JASJEV010000007.1"/>
</dbReference>